<gene>
    <name evidence="2" type="ORF">GCM10007415_01770</name>
</gene>
<dbReference type="InterPro" id="IPR035903">
    <property type="entry name" value="HesB-like_dom_sf"/>
</dbReference>
<dbReference type="AlphaFoldDB" id="A0A917M2R1"/>
<dbReference type="GO" id="GO:0051537">
    <property type="term" value="F:2 iron, 2 sulfur cluster binding"/>
    <property type="evidence" value="ECO:0007669"/>
    <property type="project" value="UniProtKB-ARBA"/>
</dbReference>
<dbReference type="Proteomes" id="UP000660862">
    <property type="component" value="Unassembled WGS sequence"/>
</dbReference>
<dbReference type="Gene3D" id="2.60.300.12">
    <property type="entry name" value="HesB-like domain"/>
    <property type="match status" value="1"/>
</dbReference>
<dbReference type="EMBL" id="BMER01000001">
    <property type="protein sequence ID" value="GGG73999.1"/>
    <property type="molecule type" value="Genomic_DNA"/>
</dbReference>
<protein>
    <recommendedName>
        <fullName evidence="1">Core domain-containing protein</fullName>
    </recommendedName>
</protein>
<accession>A0A917M2R1</accession>
<proteinExistence type="predicted"/>
<name>A0A917M2R1_9SPHI</name>
<sequence>MSIYIICLWNVKIRIPSKNGEYLCIFVRFERFNQNKMSTATLSAAAPLTLTPGAIQELKKLRAQQEITADFGLRVGVEGGGCAGMNYILGFDQKKEGDTEYDIEGIRIFMNKAHGLYLAGMEIDFKDGLDARGFVFNNPNASSTCGCGTSFSA</sequence>
<evidence type="ECO:0000313" key="2">
    <source>
        <dbReference type="EMBL" id="GGG73999.1"/>
    </source>
</evidence>
<feature type="domain" description="Core" evidence="1">
    <location>
        <begin position="48"/>
        <end position="148"/>
    </location>
</feature>
<dbReference type="PANTHER" id="PTHR47265">
    <property type="entry name" value="IRON-SULFUR ASSEMBLY PROTEIN ISCA, CHLOROPLASTIC"/>
    <property type="match status" value="1"/>
</dbReference>
<reference evidence="2" key="2">
    <citation type="submission" date="2020-09" db="EMBL/GenBank/DDBJ databases">
        <authorList>
            <person name="Sun Q."/>
            <person name="Zhou Y."/>
        </authorList>
    </citation>
    <scope>NUCLEOTIDE SEQUENCE</scope>
    <source>
        <strain evidence="2">CGMCC 1.12195</strain>
    </source>
</reference>
<dbReference type="InterPro" id="IPR031108">
    <property type="entry name" value="IscA_plant_cyanobact"/>
</dbReference>
<dbReference type="InterPro" id="IPR017870">
    <property type="entry name" value="FeS_cluster_insertion_CS"/>
</dbReference>
<dbReference type="InterPro" id="IPR016092">
    <property type="entry name" value="ATAP"/>
</dbReference>
<evidence type="ECO:0000313" key="3">
    <source>
        <dbReference type="Proteomes" id="UP000660862"/>
    </source>
</evidence>
<dbReference type="SUPFAM" id="SSF89360">
    <property type="entry name" value="HesB-like domain"/>
    <property type="match status" value="1"/>
</dbReference>
<dbReference type="NCBIfam" id="TIGR00049">
    <property type="entry name" value="iron-sulfur cluster assembly accessory protein"/>
    <property type="match status" value="1"/>
</dbReference>
<dbReference type="PANTHER" id="PTHR47265:SF1">
    <property type="entry name" value="IRON-SULFUR ASSEMBLY PROTEIN ISCA, CHLOROPLASTIC"/>
    <property type="match status" value="1"/>
</dbReference>
<evidence type="ECO:0000259" key="1">
    <source>
        <dbReference type="Pfam" id="PF01521"/>
    </source>
</evidence>
<dbReference type="PROSITE" id="PS01152">
    <property type="entry name" value="HESB"/>
    <property type="match status" value="1"/>
</dbReference>
<dbReference type="Pfam" id="PF01521">
    <property type="entry name" value="Fe-S_biosyn"/>
    <property type="match status" value="1"/>
</dbReference>
<dbReference type="InterPro" id="IPR000361">
    <property type="entry name" value="ATAP_core_dom"/>
</dbReference>
<reference evidence="2" key="1">
    <citation type="journal article" date="2014" name="Int. J. Syst. Evol. Microbiol.">
        <title>Complete genome sequence of Corynebacterium casei LMG S-19264T (=DSM 44701T), isolated from a smear-ripened cheese.</title>
        <authorList>
            <consortium name="US DOE Joint Genome Institute (JGI-PGF)"/>
            <person name="Walter F."/>
            <person name="Albersmeier A."/>
            <person name="Kalinowski J."/>
            <person name="Ruckert C."/>
        </authorList>
    </citation>
    <scope>NUCLEOTIDE SEQUENCE</scope>
    <source>
        <strain evidence="2">CGMCC 1.12195</strain>
    </source>
</reference>
<dbReference type="GO" id="GO:0030674">
    <property type="term" value="F:protein-macromolecule adaptor activity"/>
    <property type="evidence" value="ECO:0007669"/>
    <property type="project" value="TreeGrafter"/>
</dbReference>
<comment type="caution">
    <text evidence="2">The sequence shown here is derived from an EMBL/GenBank/DDBJ whole genome shotgun (WGS) entry which is preliminary data.</text>
</comment>
<keyword evidence="3" id="KW-1185">Reference proteome</keyword>
<dbReference type="GO" id="GO:0016226">
    <property type="term" value="P:iron-sulfur cluster assembly"/>
    <property type="evidence" value="ECO:0007669"/>
    <property type="project" value="InterPro"/>
</dbReference>
<organism evidence="2 3">
    <name type="scientific">Parapedobacter pyrenivorans</name>
    <dbReference type="NCBI Taxonomy" id="1305674"/>
    <lineage>
        <taxon>Bacteria</taxon>
        <taxon>Pseudomonadati</taxon>
        <taxon>Bacteroidota</taxon>
        <taxon>Sphingobacteriia</taxon>
        <taxon>Sphingobacteriales</taxon>
        <taxon>Sphingobacteriaceae</taxon>
        <taxon>Parapedobacter</taxon>
    </lineage>
</organism>